<evidence type="ECO:0000313" key="4">
    <source>
        <dbReference type="Proteomes" id="UP000528555"/>
    </source>
</evidence>
<accession>A0A850HJB8</accession>
<name>A0A850HJB8_9FIRM</name>
<dbReference type="AlphaFoldDB" id="A0A850HJB8"/>
<evidence type="ECO:0000313" key="3">
    <source>
        <dbReference type="EMBL" id="NVH58411.1"/>
    </source>
</evidence>
<dbReference type="CDD" id="cd00211">
    <property type="entry name" value="PTS_IIA_fru"/>
    <property type="match status" value="1"/>
</dbReference>
<gene>
    <name evidence="3" type="ORF">G5A66_07075</name>
    <name evidence="2" type="ORF">G5A75_07095</name>
</gene>
<evidence type="ECO:0000313" key="2">
    <source>
        <dbReference type="EMBL" id="NSK14637.1"/>
    </source>
</evidence>
<dbReference type="InterPro" id="IPR002178">
    <property type="entry name" value="PTS_EIIA_type-2_dom"/>
</dbReference>
<keyword evidence="3" id="KW-0762">Sugar transport</keyword>
<proteinExistence type="predicted"/>
<dbReference type="Gene3D" id="3.40.930.10">
    <property type="entry name" value="Mannitol-specific EII, Chain A"/>
    <property type="match status" value="1"/>
</dbReference>
<organism evidence="3 4">
    <name type="scientific">Dorea phocaeensis</name>
    <dbReference type="NCBI Taxonomy" id="2040291"/>
    <lineage>
        <taxon>Bacteria</taxon>
        <taxon>Bacillati</taxon>
        <taxon>Bacillota</taxon>
        <taxon>Clostridia</taxon>
        <taxon>Lachnospirales</taxon>
        <taxon>Lachnospiraceae</taxon>
        <taxon>Dorea</taxon>
    </lineage>
</organism>
<reference evidence="4 5" key="1">
    <citation type="journal article" date="2020" name="Cell Host Microbe">
        <title>Functional and Genomic Variation between Human-Derived Isolates of Lachnospiraceae Reveals Inter- and Intra-Species Diversity.</title>
        <authorList>
            <person name="Sorbara M.T."/>
            <person name="Littmann E.R."/>
            <person name="Fontana E."/>
            <person name="Moody T.U."/>
            <person name="Kohout C.E."/>
            <person name="Gjonbalaj M."/>
            <person name="Eaton V."/>
            <person name="Seok R."/>
            <person name="Leiner I.M."/>
            <person name="Pamer E.G."/>
        </authorList>
    </citation>
    <scope>NUCLEOTIDE SEQUENCE [LARGE SCALE GENOMIC DNA]</scope>
    <source>
        <strain evidence="3 4">MSK.17.11</strain>
        <strain evidence="2 5">MSK.17.38</strain>
    </source>
</reference>
<protein>
    <submittedName>
        <fullName evidence="3">PTS sugar transporter subunit IIA</fullName>
    </submittedName>
</protein>
<dbReference type="SUPFAM" id="SSF55804">
    <property type="entry name" value="Phoshotransferase/anion transport protein"/>
    <property type="match status" value="1"/>
</dbReference>
<dbReference type="PROSITE" id="PS51094">
    <property type="entry name" value="PTS_EIIA_TYPE_2"/>
    <property type="match status" value="1"/>
</dbReference>
<feature type="domain" description="PTS EIIA type-2" evidence="1">
    <location>
        <begin position="6"/>
        <end position="155"/>
    </location>
</feature>
<sequence>MEKISSLFKRDTIFFIDEEKVCTDREVLQIIGKLLLEKGYVKESFGNALIEREEKYPTGLAMVPYPVAIPHTDPGHVNEACISIVRVKQGATFHEMVDVESIVKVNYIFCIALPGADKQTDVLQYLMQVAGDDLLMNIIRNAESEDEIFQAICSKH</sequence>
<dbReference type="Proteomes" id="UP000701680">
    <property type="component" value="Unassembled WGS sequence"/>
</dbReference>
<evidence type="ECO:0000313" key="5">
    <source>
        <dbReference type="Proteomes" id="UP000701680"/>
    </source>
</evidence>
<keyword evidence="4" id="KW-1185">Reference proteome</keyword>
<dbReference type="EMBL" id="JAAIUO010000003">
    <property type="protein sequence ID" value="NSK14637.1"/>
    <property type="molecule type" value="Genomic_DNA"/>
</dbReference>
<comment type="caution">
    <text evidence="3">The sequence shown here is derived from an EMBL/GenBank/DDBJ whole genome shotgun (WGS) entry which is preliminary data.</text>
</comment>
<dbReference type="Proteomes" id="UP000528555">
    <property type="component" value="Unassembled WGS sequence"/>
</dbReference>
<dbReference type="RefSeq" id="WP_173814659.1">
    <property type="nucleotide sequence ID" value="NZ_JAAITX010000003.1"/>
</dbReference>
<keyword evidence="3" id="KW-0813">Transport</keyword>
<dbReference type="PANTHER" id="PTHR47738">
    <property type="entry name" value="PTS SYSTEM FRUCTOSE-LIKE EIIA COMPONENT-RELATED"/>
    <property type="match status" value="1"/>
</dbReference>
<reference evidence="3" key="2">
    <citation type="submission" date="2020-02" db="EMBL/GenBank/DDBJ databases">
        <authorList>
            <person name="Littmann E."/>
            <person name="Sorbara M."/>
        </authorList>
    </citation>
    <scope>NUCLEOTIDE SEQUENCE</scope>
    <source>
        <strain evidence="3">MSK.17.11</strain>
        <strain evidence="2">MSK.17.38</strain>
    </source>
</reference>
<dbReference type="InterPro" id="IPR051541">
    <property type="entry name" value="PTS_SugarTrans_NitroReg"/>
</dbReference>
<dbReference type="EMBL" id="JAAITX010000003">
    <property type="protein sequence ID" value="NVH58411.1"/>
    <property type="molecule type" value="Genomic_DNA"/>
</dbReference>
<evidence type="ECO:0000259" key="1">
    <source>
        <dbReference type="PROSITE" id="PS51094"/>
    </source>
</evidence>
<dbReference type="PANTHER" id="PTHR47738:SF3">
    <property type="entry name" value="PHOSPHOTRANSFERASE SYSTEM MANNITOL_FRUCTOSE-SPECIFIC IIA DOMAIN CONTAINING PROTEIN"/>
    <property type="match status" value="1"/>
</dbReference>
<dbReference type="Pfam" id="PF00359">
    <property type="entry name" value="PTS_EIIA_2"/>
    <property type="match status" value="1"/>
</dbReference>
<dbReference type="InterPro" id="IPR016152">
    <property type="entry name" value="PTrfase/Anion_transptr"/>
</dbReference>